<comment type="subcellular location">
    <subcellularLocation>
        <location evidence="1">Nucleus</location>
    </subcellularLocation>
</comment>
<dbReference type="GO" id="GO:0003677">
    <property type="term" value="F:DNA binding"/>
    <property type="evidence" value="ECO:0007669"/>
    <property type="project" value="UniProtKB-KW"/>
</dbReference>
<dbReference type="InterPro" id="IPR009044">
    <property type="entry name" value="ssDNA-bd_transcriptional_reg"/>
</dbReference>
<dbReference type="AlphaFoldDB" id="A0A1E4RZL8"/>
<gene>
    <name evidence="9" type="ORF">CYBJADRAFT_185318</name>
</gene>
<dbReference type="GO" id="GO:0003713">
    <property type="term" value="F:transcription coactivator activity"/>
    <property type="evidence" value="ECO:0007669"/>
    <property type="project" value="InterPro"/>
</dbReference>
<keyword evidence="4" id="KW-0238">DNA-binding</keyword>
<evidence type="ECO:0000256" key="4">
    <source>
        <dbReference type="ARBA" id="ARBA00023125"/>
    </source>
</evidence>
<dbReference type="SUPFAM" id="SSF54447">
    <property type="entry name" value="ssDNA-binding transcriptional regulator domain"/>
    <property type="match status" value="1"/>
</dbReference>
<feature type="region of interest" description="Disordered" evidence="7">
    <location>
        <begin position="1"/>
        <end position="42"/>
    </location>
</feature>
<dbReference type="EMBL" id="KV453933">
    <property type="protein sequence ID" value="ODV72690.1"/>
    <property type="molecule type" value="Genomic_DNA"/>
</dbReference>
<organism evidence="9 10">
    <name type="scientific">Cyberlindnera jadinii (strain ATCC 18201 / CBS 1600 / BCRC 20928 / JCM 3617 / NBRC 0987 / NRRL Y-1542)</name>
    <name type="common">Torula yeast</name>
    <name type="synonym">Candida utilis</name>
    <dbReference type="NCBI Taxonomy" id="983966"/>
    <lineage>
        <taxon>Eukaryota</taxon>
        <taxon>Fungi</taxon>
        <taxon>Dikarya</taxon>
        <taxon>Ascomycota</taxon>
        <taxon>Saccharomycotina</taxon>
        <taxon>Saccharomycetes</taxon>
        <taxon>Phaffomycetales</taxon>
        <taxon>Phaffomycetaceae</taxon>
        <taxon>Cyberlindnera</taxon>
    </lineage>
</organism>
<dbReference type="GO" id="GO:0005634">
    <property type="term" value="C:nucleus"/>
    <property type="evidence" value="ECO:0007669"/>
    <property type="project" value="UniProtKB-SubCell"/>
</dbReference>
<dbReference type="InterPro" id="IPR003173">
    <property type="entry name" value="PC4_C"/>
</dbReference>
<proteinExistence type="inferred from homology"/>
<keyword evidence="6" id="KW-0539">Nucleus</keyword>
<dbReference type="OrthoDB" id="2505440at2759"/>
<comment type="similarity">
    <text evidence="2">Belongs to the transcriptional coactivator PC4 family.</text>
</comment>
<protein>
    <submittedName>
        <fullName evidence="9">PC4-domain-containing protein</fullName>
    </submittedName>
</protein>
<dbReference type="GeneID" id="30991563"/>
<dbReference type="Proteomes" id="UP000094389">
    <property type="component" value="Unassembled WGS sequence"/>
</dbReference>
<feature type="domain" description="Transcriptional coactivator p15 (PC4) C-terminal" evidence="8">
    <location>
        <begin position="44"/>
        <end position="93"/>
    </location>
</feature>
<dbReference type="Gene3D" id="2.30.31.10">
    <property type="entry name" value="Transcriptional Coactivator Pc4, Chain A"/>
    <property type="match status" value="1"/>
</dbReference>
<evidence type="ECO:0000313" key="10">
    <source>
        <dbReference type="Proteomes" id="UP000094389"/>
    </source>
</evidence>
<reference evidence="9 10" key="1">
    <citation type="journal article" date="2016" name="Proc. Natl. Acad. Sci. U.S.A.">
        <title>Comparative genomics of biotechnologically important yeasts.</title>
        <authorList>
            <person name="Riley R."/>
            <person name="Haridas S."/>
            <person name="Wolfe K.H."/>
            <person name="Lopes M.R."/>
            <person name="Hittinger C.T."/>
            <person name="Goeker M."/>
            <person name="Salamov A.A."/>
            <person name="Wisecaver J.H."/>
            <person name="Long T.M."/>
            <person name="Calvey C.H."/>
            <person name="Aerts A.L."/>
            <person name="Barry K.W."/>
            <person name="Choi C."/>
            <person name="Clum A."/>
            <person name="Coughlan A.Y."/>
            <person name="Deshpande S."/>
            <person name="Douglass A.P."/>
            <person name="Hanson S.J."/>
            <person name="Klenk H.-P."/>
            <person name="LaButti K.M."/>
            <person name="Lapidus A."/>
            <person name="Lindquist E.A."/>
            <person name="Lipzen A.M."/>
            <person name="Meier-Kolthoff J.P."/>
            <person name="Ohm R.A."/>
            <person name="Otillar R.P."/>
            <person name="Pangilinan J.L."/>
            <person name="Peng Y."/>
            <person name="Rokas A."/>
            <person name="Rosa C.A."/>
            <person name="Scheuner C."/>
            <person name="Sibirny A.A."/>
            <person name="Slot J.C."/>
            <person name="Stielow J.B."/>
            <person name="Sun H."/>
            <person name="Kurtzman C.P."/>
            <person name="Blackwell M."/>
            <person name="Grigoriev I.V."/>
            <person name="Jeffries T.W."/>
        </authorList>
    </citation>
    <scope>NUCLEOTIDE SEQUENCE [LARGE SCALE GENOMIC DNA]</scope>
    <source>
        <strain evidence="10">ATCC 18201 / CBS 1600 / BCRC 20928 / JCM 3617 / NBRC 0987 / NRRL Y-1542</strain>
    </source>
</reference>
<dbReference type="RefSeq" id="XP_020069729.1">
    <property type="nucleotide sequence ID" value="XM_020217167.1"/>
</dbReference>
<evidence type="ECO:0000313" key="9">
    <source>
        <dbReference type="EMBL" id="ODV72690.1"/>
    </source>
</evidence>
<evidence type="ECO:0000256" key="2">
    <source>
        <dbReference type="ARBA" id="ARBA00009001"/>
    </source>
</evidence>
<keyword evidence="10" id="KW-1185">Reference proteome</keyword>
<dbReference type="OMA" id="EYYEETA"/>
<evidence type="ECO:0000256" key="7">
    <source>
        <dbReference type="SAM" id="MobiDB-lite"/>
    </source>
</evidence>
<dbReference type="InterPro" id="IPR045125">
    <property type="entry name" value="Sub1/Tcp4-like"/>
</dbReference>
<evidence type="ECO:0000256" key="5">
    <source>
        <dbReference type="ARBA" id="ARBA00023163"/>
    </source>
</evidence>
<keyword evidence="5" id="KW-0804">Transcription</keyword>
<evidence type="ECO:0000256" key="6">
    <source>
        <dbReference type="ARBA" id="ARBA00023242"/>
    </source>
</evidence>
<feature type="compositionally biased region" description="Basic and acidic residues" evidence="7">
    <location>
        <begin position="1"/>
        <end position="27"/>
    </location>
</feature>
<feature type="compositionally biased region" description="Polar residues" evidence="7">
    <location>
        <begin position="29"/>
        <end position="38"/>
    </location>
</feature>
<dbReference type="GO" id="GO:0060261">
    <property type="term" value="P:positive regulation of transcription initiation by RNA polymerase II"/>
    <property type="evidence" value="ECO:0007669"/>
    <property type="project" value="InterPro"/>
</dbReference>
<evidence type="ECO:0000256" key="1">
    <source>
        <dbReference type="ARBA" id="ARBA00004123"/>
    </source>
</evidence>
<evidence type="ECO:0000259" key="8">
    <source>
        <dbReference type="Pfam" id="PF02229"/>
    </source>
</evidence>
<evidence type="ECO:0000256" key="3">
    <source>
        <dbReference type="ARBA" id="ARBA00023015"/>
    </source>
</evidence>
<keyword evidence="3" id="KW-0805">Transcription regulation</keyword>
<dbReference type="STRING" id="983966.A0A1E4RZL8"/>
<dbReference type="Pfam" id="PF02229">
    <property type="entry name" value="PC4"/>
    <property type="match status" value="1"/>
</dbReference>
<sequence length="113" mass="12828">MSGVKRERAEDEPHVVKREQAEEKVPKSGEQNGALTNTDGDRYFELSSKRRVTLRKFKNTVLVDIREYYESDGEFKPGKKGISLSVDQWENLIGLSAEIAEVVQDLSAKKQKS</sequence>
<accession>A0A1E4RZL8</accession>
<dbReference type="PANTHER" id="PTHR13215">
    <property type="entry name" value="RNA POLYMERASE II TRANSCRIPTIONAL COACTIVATOR"/>
    <property type="match status" value="1"/>
</dbReference>
<name>A0A1E4RZL8_CYBJN</name>